<dbReference type="Gene3D" id="2.60.40.1880">
    <property type="entry name" value="Invasion associated locus B (IalB) protein"/>
    <property type="match status" value="1"/>
</dbReference>
<dbReference type="Proteomes" id="UP000190911">
    <property type="component" value="Chromosome I"/>
</dbReference>
<dbReference type="InterPro" id="IPR010642">
    <property type="entry name" value="Invasion_prot_B"/>
</dbReference>
<reference evidence="2 3" key="1">
    <citation type="submission" date="2016-11" db="EMBL/GenBank/DDBJ databases">
        <authorList>
            <person name="Jaros S."/>
            <person name="Januszkiewicz K."/>
            <person name="Wedrychowicz H."/>
        </authorList>
    </citation>
    <scope>NUCLEOTIDE SEQUENCE [LARGE SCALE GENOMIC DNA]</scope>
    <source>
        <strain evidence="2 3">ACAM 12</strain>
    </source>
</reference>
<dbReference type="STRING" id="29571.SAMN05878437_0520"/>
<keyword evidence="3" id="KW-1185">Reference proteome</keyword>
<accession>A0A1M7EXX2</accession>
<dbReference type="Pfam" id="PF06776">
    <property type="entry name" value="IalB"/>
    <property type="match status" value="1"/>
</dbReference>
<evidence type="ECO:0000256" key="1">
    <source>
        <dbReference type="SAM" id="SignalP"/>
    </source>
</evidence>
<dbReference type="RefSeq" id="WP_079551045.1">
    <property type="nucleotide sequence ID" value="NZ_LT670847.1"/>
</dbReference>
<feature type="chain" id="PRO_5012116209" evidence="1">
    <location>
        <begin position="27"/>
        <end position="171"/>
    </location>
</feature>
<dbReference type="InParanoid" id="A0A1M7EXX2"/>
<name>A0A1M7EXX2_9GAMM</name>
<evidence type="ECO:0000313" key="3">
    <source>
        <dbReference type="Proteomes" id="UP000190911"/>
    </source>
</evidence>
<dbReference type="EMBL" id="LT670847">
    <property type="protein sequence ID" value="SHL96543.1"/>
    <property type="molecule type" value="Genomic_DNA"/>
</dbReference>
<proteinExistence type="predicted"/>
<dbReference type="OrthoDB" id="7057139at2"/>
<evidence type="ECO:0000313" key="2">
    <source>
        <dbReference type="EMBL" id="SHL96543.1"/>
    </source>
</evidence>
<protein>
    <submittedName>
        <fullName evidence="2">Invasion protein IalB, involved in pathogenesis</fullName>
    </submittedName>
</protein>
<feature type="signal peptide" evidence="1">
    <location>
        <begin position="1"/>
        <end position="26"/>
    </location>
</feature>
<dbReference type="InterPro" id="IPR038696">
    <property type="entry name" value="IalB_sf"/>
</dbReference>
<keyword evidence="1" id="KW-0732">Signal</keyword>
<sequence>MFDQLAPRLRTAGLLGLMALSPAAFAQDSGPAMNTENFQDWEVNCPVSASDGNCAMTQMAKDASGEPVLQVVVGNPPQLDSAAITFLTPLGVRLASGLQLQVDSNEPIGMPYQVCLPQGCRADLPVRSELLTQLRGGSTATVSMIDPNAQRLDVDVSLMGFSAAKQRIDQN</sequence>
<gene>
    <name evidence="2" type="ORF">SAMN05878437_0520</name>
</gene>
<dbReference type="AlphaFoldDB" id="A0A1M7EXX2"/>
<organism evidence="2 3">
    <name type="scientific">Vreelandella subglaciescola</name>
    <dbReference type="NCBI Taxonomy" id="29571"/>
    <lineage>
        <taxon>Bacteria</taxon>
        <taxon>Pseudomonadati</taxon>
        <taxon>Pseudomonadota</taxon>
        <taxon>Gammaproteobacteria</taxon>
        <taxon>Oceanospirillales</taxon>
        <taxon>Halomonadaceae</taxon>
        <taxon>Vreelandella</taxon>
    </lineage>
</organism>